<gene>
    <name evidence="10" type="primary">LOC111010784</name>
</gene>
<comment type="subcellular location">
    <subcellularLocation>
        <location evidence="1">Membrane</location>
        <topology evidence="1">Single-pass membrane protein</topology>
    </subcellularLocation>
</comment>
<evidence type="ECO:0000256" key="7">
    <source>
        <dbReference type="SAM" id="SignalP"/>
    </source>
</evidence>
<evidence type="ECO:0000256" key="5">
    <source>
        <dbReference type="ARBA" id="ARBA00023136"/>
    </source>
</evidence>
<dbReference type="OrthoDB" id="1060944at2759"/>
<evidence type="ECO:0000259" key="8">
    <source>
        <dbReference type="Pfam" id="PF12819"/>
    </source>
</evidence>
<dbReference type="InterPro" id="IPR001611">
    <property type="entry name" value="Leu-rich_rpt"/>
</dbReference>
<dbReference type="FunFam" id="2.60.120.430:FF:000009">
    <property type="entry name" value="Receptor like protein 4"/>
    <property type="match status" value="1"/>
</dbReference>
<evidence type="ECO:0000256" key="1">
    <source>
        <dbReference type="ARBA" id="ARBA00004167"/>
    </source>
</evidence>
<dbReference type="InterPro" id="IPR024788">
    <property type="entry name" value="Malectin-like_Carb-bd_dom"/>
</dbReference>
<dbReference type="Pfam" id="PF13855">
    <property type="entry name" value="LRR_8"/>
    <property type="match status" value="1"/>
</dbReference>
<dbReference type="Gene3D" id="3.80.10.10">
    <property type="entry name" value="Ribonuclease Inhibitor"/>
    <property type="match status" value="1"/>
</dbReference>
<dbReference type="GO" id="GO:0016020">
    <property type="term" value="C:membrane"/>
    <property type="evidence" value="ECO:0007669"/>
    <property type="project" value="UniProtKB-SubCell"/>
</dbReference>
<keyword evidence="9" id="KW-1185">Reference proteome</keyword>
<keyword evidence="3 7" id="KW-0732">Signal</keyword>
<dbReference type="Proteomes" id="UP000504603">
    <property type="component" value="Unplaced"/>
</dbReference>
<dbReference type="KEGG" id="mcha:111010784"/>
<dbReference type="FunFam" id="3.80.10.10:FF:000135">
    <property type="entry name" value="Putative LRR receptor-like serine/threonine-protein kinase"/>
    <property type="match status" value="1"/>
</dbReference>
<sequence>MKHSSQLLTMLRFLLPSLLVIAFLFSHSSARSLPFAMRISCGARHDVRTPPTNTPWFKDFAYTGGIPANATRPSYISPPLNTLRYFPLSTGPENCYIIKRVPKGHYSVRIFFGFVNQPNFDNEPLFDVSVEGTQICSLKSGWSNRDEQTFAEALVFLTDGSASLCFHSTGHGDPAILAIEILQIDERAYNFGPNWGQGVILRTATRLDCGAGKPKFDADYNGNQWGGDRFWTPIKTFGQQSDHIISVESSIKQASVLPNFYPEALYRSALASTDSQPDLTYVMDVDPNRNYSIWFHFAEIDGSIRNAGQRIFDILINGDVKFRDVDILKLSGGQNTALVLNTTVAVNGRTLTITLQPREGSHAIINAIEVFEIVPTEVKTSPDEVRALQSLKAALALPVRFGWNGDPCVPQQHPWSGADCQYDKAGNKWVIDGLGLDNQGLMGFLPNETSQLRHLQSINLSGNSIHGPIPASLGTIAKLEVLDLSYNFFNGSIPESLGQLTSLRILNLNGNSLSGRVPAALGARLLHRASFNFTDNAGLCGIPGLPACGSHLSAGAKIGIAFGAVIMFLLIITFSVCCWKRRQNILRAQNAARDAPYAKARTQRSRDVQMTMHHNNQGHTRTPTENGHLIS</sequence>
<dbReference type="PANTHER" id="PTHR45631">
    <property type="entry name" value="OS07G0107800 PROTEIN-RELATED"/>
    <property type="match status" value="1"/>
</dbReference>
<keyword evidence="2 6" id="KW-0812">Transmembrane</keyword>
<accession>A0A6J1CH29</accession>
<evidence type="ECO:0000313" key="10">
    <source>
        <dbReference type="RefSeq" id="XP_022140033.1"/>
    </source>
</evidence>
<proteinExistence type="predicted"/>
<feature type="signal peptide" evidence="7">
    <location>
        <begin position="1"/>
        <end position="30"/>
    </location>
</feature>
<reference evidence="10" key="1">
    <citation type="submission" date="2025-08" db="UniProtKB">
        <authorList>
            <consortium name="RefSeq"/>
        </authorList>
    </citation>
    <scope>IDENTIFICATION</scope>
    <source>
        <strain evidence="10">OHB3-1</strain>
    </source>
</reference>
<dbReference type="InterPro" id="IPR032675">
    <property type="entry name" value="LRR_dom_sf"/>
</dbReference>
<feature type="chain" id="PRO_5026872346" evidence="7">
    <location>
        <begin position="31"/>
        <end position="631"/>
    </location>
</feature>
<feature type="transmembrane region" description="Helical" evidence="6">
    <location>
        <begin position="558"/>
        <end position="579"/>
    </location>
</feature>
<evidence type="ECO:0000256" key="3">
    <source>
        <dbReference type="ARBA" id="ARBA00022729"/>
    </source>
</evidence>
<evidence type="ECO:0000256" key="4">
    <source>
        <dbReference type="ARBA" id="ARBA00022989"/>
    </source>
</evidence>
<evidence type="ECO:0000256" key="6">
    <source>
        <dbReference type="SAM" id="Phobius"/>
    </source>
</evidence>
<dbReference type="Pfam" id="PF12819">
    <property type="entry name" value="Malectin_like"/>
    <property type="match status" value="1"/>
</dbReference>
<dbReference type="PANTHER" id="PTHR45631:SF181">
    <property type="entry name" value="RECEPTOR-LIKE PROTEIN 4"/>
    <property type="match status" value="1"/>
</dbReference>
<evidence type="ECO:0000313" key="9">
    <source>
        <dbReference type="Proteomes" id="UP000504603"/>
    </source>
</evidence>
<feature type="domain" description="Malectin-like" evidence="8">
    <location>
        <begin position="39"/>
        <end position="372"/>
    </location>
</feature>
<evidence type="ECO:0000256" key="2">
    <source>
        <dbReference type="ARBA" id="ARBA00022692"/>
    </source>
</evidence>
<keyword evidence="4 6" id="KW-1133">Transmembrane helix</keyword>
<organism evidence="9 10">
    <name type="scientific">Momordica charantia</name>
    <name type="common">Bitter gourd</name>
    <name type="synonym">Balsam pear</name>
    <dbReference type="NCBI Taxonomy" id="3673"/>
    <lineage>
        <taxon>Eukaryota</taxon>
        <taxon>Viridiplantae</taxon>
        <taxon>Streptophyta</taxon>
        <taxon>Embryophyta</taxon>
        <taxon>Tracheophyta</taxon>
        <taxon>Spermatophyta</taxon>
        <taxon>Magnoliopsida</taxon>
        <taxon>eudicotyledons</taxon>
        <taxon>Gunneridae</taxon>
        <taxon>Pentapetalae</taxon>
        <taxon>rosids</taxon>
        <taxon>fabids</taxon>
        <taxon>Cucurbitales</taxon>
        <taxon>Cucurbitaceae</taxon>
        <taxon>Momordiceae</taxon>
        <taxon>Momordica</taxon>
    </lineage>
</organism>
<keyword evidence="5 6" id="KW-0472">Membrane</keyword>
<dbReference type="SUPFAM" id="SSF52058">
    <property type="entry name" value="L domain-like"/>
    <property type="match status" value="1"/>
</dbReference>
<name>A0A6J1CH29_MOMCH</name>
<dbReference type="AlphaFoldDB" id="A0A6J1CH29"/>
<dbReference type="RefSeq" id="XP_022140033.1">
    <property type="nucleotide sequence ID" value="XM_022284341.1"/>
</dbReference>
<dbReference type="GeneID" id="111010784"/>
<protein>
    <submittedName>
        <fullName evidence="10">Receptor-like protein kinase At3g21340</fullName>
    </submittedName>
</protein>
<dbReference type="Gene3D" id="2.60.120.430">
    <property type="entry name" value="Galactose-binding lectin"/>
    <property type="match status" value="2"/>
</dbReference>